<name>A0A8S2Z5N7_9BILA</name>
<evidence type="ECO:0000313" key="2">
    <source>
        <dbReference type="EMBL" id="CAF4610312.1"/>
    </source>
</evidence>
<evidence type="ECO:0000256" key="1">
    <source>
        <dbReference type="SAM" id="MobiDB-lite"/>
    </source>
</evidence>
<gene>
    <name evidence="2" type="ORF">SRO942_LOCUS49177</name>
</gene>
<protein>
    <submittedName>
        <fullName evidence="2">Uncharacterized protein</fullName>
    </submittedName>
</protein>
<feature type="compositionally biased region" description="Polar residues" evidence="1">
    <location>
        <begin position="57"/>
        <end position="66"/>
    </location>
</feature>
<comment type="caution">
    <text evidence="2">The sequence shown here is derived from an EMBL/GenBank/DDBJ whole genome shotgun (WGS) entry which is preliminary data.</text>
</comment>
<feature type="region of interest" description="Disordered" evidence="1">
    <location>
        <begin position="35"/>
        <end position="85"/>
    </location>
</feature>
<evidence type="ECO:0000313" key="3">
    <source>
        <dbReference type="Proteomes" id="UP000681722"/>
    </source>
</evidence>
<feature type="compositionally biased region" description="Polar residues" evidence="1">
    <location>
        <begin position="35"/>
        <end position="47"/>
    </location>
</feature>
<accession>A0A8S2Z5N7</accession>
<proteinExistence type="predicted"/>
<sequence>MVANLTSRWTYIRSGQKLAYLDPFPSVFSAQTFEGDVDTSTNNSGESSKPEVKEGFNSDQISNVEQVSPYPSIKNLKSEIPSDTE</sequence>
<dbReference type="Proteomes" id="UP000681722">
    <property type="component" value="Unassembled WGS sequence"/>
</dbReference>
<organism evidence="2 3">
    <name type="scientific">Didymodactylos carnosus</name>
    <dbReference type="NCBI Taxonomy" id="1234261"/>
    <lineage>
        <taxon>Eukaryota</taxon>
        <taxon>Metazoa</taxon>
        <taxon>Spiralia</taxon>
        <taxon>Gnathifera</taxon>
        <taxon>Rotifera</taxon>
        <taxon>Eurotatoria</taxon>
        <taxon>Bdelloidea</taxon>
        <taxon>Philodinida</taxon>
        <taxon>Philodinidae</taxon>
        <taxon>Didymodactylos</taxon>
    </lineage>
</organism>
<dbReference type="AlphaFoldDB" id="A0A8S2Z5N7"/>
<dbReference type="EMBL" id="CAJOBC010130302">
    <property type="protein sequence ID" value="CAF4610312.1"/>
    <property type="molecule type" value="Genomic_DNA"/>
</dbReference>
<feature type="non-terminal residue" evidence="2">
    <location>
        <position position="85"/>
    </location>
</feature>
<reference evidence="2" key="1">
    <citation type="submission" date="2021-02" db="EMBL/GenBank/DDBJ databases">
        <authorList>
            <person name="Nowell W R."/>
        </authorList>
    </citation>
    <scope>NUCLEOTIDE SEQUENCE</scope>
</reference>